<keyword evidence="1" id="KW-0472">Membrane</keyword>
<feature type="transmembrane region" description="Helical" evidence="1">
    <location>
        <begin position="23"/>
        <end position="46"/>
    </location>
</feature>
<keyword evidence="1" id="KW-1133">Transmembrane helix</keyword>
<organism evidence="2 3">
    <name type="scientific">Amblyomma americanum</name>
    <name type="common">Lone star tick</name>
    <dbReference type="NCBI Taxonomy" id="6943"/>
    <lineage>
        <taxon>Eukaryota</taxon>
        <taxon>Metazoa</taxon>
        <taxon>Ecdysozoa</taxon>
        <taxon>Arthropoda</taxon>
        <taxon>Chelicerata</taxon>
        <taxon>Arachnida</taxon>
        <taxon>Acari</taxon>
        <taxon>Parasitiformes</taxon>
        <taxon>Ixodida</taxon>
        <taxon>Ixodoidea</taxon>
        <taxon>Ixodidae</taxon>
        <taxon>Amblyomminae</taxon>
        <taxon>Amblyomma</taxon>
    </lineage>
</organism>
<sequence>MVRDVYCGMEYEKVLKEVGGFGLYSKIVLAAALVLATTNSTLYYFFNVYLLIAPPSQWCFVNGTSLEDFPNHGVLPRERCRLVSLSNDGDMSVADGSRALCPTGWRFDSTEFFTSVAMEVRKYAKLT</sequence>
<keyword evidence="1" id="KW-0812">Transmembrane</keyword>
<comment type="caution">
    <text evidence="2">The sequence shown here is derived from an EMBL/GenBank/DDBJ whole genome shotgun (WGS) entry which is preliminary data.</text>
</comment>
<dbReference type="EMBL" id="JARKHS020032083">
    <property type="protein sequence ID" value="KAK8760660.1"/>
    <property type="molecule type" value="Genomic_DNA"/>
</dbReference>
<evidence type="ECO:0000313" key="3">
    <source>
        <dbReference type="Proteomes" id="UP001321473"/>
    </source>
</evidence>
<name>A0AAQ4DDX0_AMBAM</name>
<reference evidence="2 3" key="1">
    <citation type="journal article" date="2023" name="Arcadia Sci">
        <title>De novo assembly of a long-read Amblyomma americanum tick genome.</title>
        <authorList>
            <person name="Chou S."/>
            <person name="Poskanzer K.E."/>
            <person name="Rollins M."/>
            <person name="Thuy-Boun P.S."/>
        </authorList>
    </citation>
    <scope>NUCLEOTIDE SEQUENCE [LARGE SCALE GENOMIC DNA]</scope>
    <source>
        <strain evidence="2">F_SG_1</strain>
        <tissue evidence="2">Salivary glands</tissue>
    </source>
</reference>
<dbReference type="Proteomes" id="UP001321473">
    <property type="component" value="Unassembled WGS sequence"/>
</dbReference>
<proteinExistence type="predicted"/>
<dbReference type="AlphaFoldDB" id="A0AAQ4DDX0"/>
<protein>
    <submittedName>
        <fullName evidence="2">Uncharacterized protein</fullName>
    </submittedName>
</protein>
<gene>
    <name evidence="2" type="ORF">V5799_028077</name>
</gene>
<keyword evidence="3" id="KW-1185">Reference proteome</keyword>
<evidence type="ECO:0000313" key="2">
    <source>
        <dbReference type="EMBL" id="KAK8760660.1"/>
    </source>
</evidence>
<evidence type="ECO:0000256" key="1">
    <source>
        <dbReference type="SAM" id="Phobius"/>
    </source>
</evidence>
<accession>A0AAQ4DDX0</accession>